<name>A0A166CSS2_9EURY</name>
<evidence type="ECO:0000313" key="1">
    <source>
        <dbReference type="EMBL" id="KZX14824.1"/>
    </source>
</evidence>
<proteinExistence type="predicted"/>
<reference evidence="1 2" key="1">
    <citation type="submission" date="2016-04" db="EMBL/GenBank/DDBJ databases">
        <title>Genome sequence of Methanobrevibacter cuticularis DSM 11139.</title>
        <authorList>
            <person name="Poehlein A."/>
            <person name="Seedorf H."/>
            <person name="Daniel R."/>
        </authorList>
    </citation>
    <scope>NUCLEOTIDE SEQUENCE [LARGE SCALE GENOMIC DNA]</scope>
    <source>
        <strain evidence="1 2">DSM 11139</strain>
    </source>
</reference>
<dbReference type="PATRIC" id="fig|47311.3.peg.2055"/>
<dbReference type="InterPro" id="IPR011050">
    <property type="entry name" value="Pectin_lyase_fold/virulence"/>
</dbReference>
<dbReference type="OrthoDB" id="79693at2157"/>
<evidence type="ECO:0000313" key="2">
    <source>
        <dbReference type="Proteomes" id="UP000077275"/>
    </source>
</evidence>
<organism evidence="1 2">
    <name type="scientific">Methanobrevibacter cuticularis</name>
    <dbReference type="NCBI Taxonomy" id="47311"/>
    <lineage>
        <taxon>Archaea</taxon>
        <taxon>Methanobacteriati</taxon>
        <taxon>Methanobacteriota</taxon>
        <taxon>Methanomada group</taxon>
        <taxon>Methanobacteria</taxon>
        <taxon>Methanobacteriales</taxon>
        <taxon>Methanobacteriaceae</taxon>
        <taxon>Methanobrevibacter</taxon>
    </lineage>
</organism>
<sequence>MFIKSNHRKIGILIIFSIAVIAILFGLTNGVSGATHNFSTKNSSEDINKFFNPISWKNETSPLKAGDTVVFKAGKYKNLDFYINKNKLTIKKKGSGKVEFINSSMYISSNNVKVSGFILKGNLNVFGDKNQITSNNIKGSIGISGEKNTISQNIISQESRVGGKRNIISGNKFLNNLLVSHGYSVSNGVVSPGGFKNQIIKNTIKNGYGIIGYSPYYLDEIKVPQSKDVFKSNKQSFIDLSFSNGKKTSKGMYLTIKNGGTKTSKDCYISLTKLNVISIFILNNGPVVGKVKVPKIKAGKSIKILIPQKIMKKVYYKAEGTDKKLYHGEFNLDYKNKNKDAYRGNNLFLTKFYG</sequence>
<dbReference type="Proteomes" id="UP000077275">
    <property type="component" value="Unassembled WGS sequence"/>
</dbReference>
<protein>
    <recommendedName>
        <fullName evidence="3">Right handed beta helix domain-containing protein</fullName>
    </recommendedName>
</protein>
<gene>
    <name evidence="1" type="ORF">MBCUT_18880</name>
</gene>
<dbReference type="SUPFAM" id="SSF51126">
    <property type="entry name" value="Pectin lyase-like"/>
    <property type="match status" value="1"/>
</dbReference>
<dbReference type="AlphaFoldDB" id="A0A166CSS2"/>
<comment type="caution">
    <text evidence="1">The sequence shown here is derived from an EMBL/GenBank/DDBJ whole genome shotgun (WGS) entry which is preliminary data.</text>
</comment>
<accession>A0A166CSS2</accession>
<dbReference type="EMBL" id="LWMW01000146">
    <property type="protein sequence ID" value="KZX14824.1"/>
    <property type="molecule type" value="Genomic_DNA"/>
</dbReference>
<dbReference type="RefSeq" id="WP_067260418.1">
    <property type="nucleotide sequence ID" value="NZ_LWMW01000146.1"/>
</dbReference>
<dbReference type="STRING" id="47311.MBCUT_18880"/>
<evidence type="ECO:0008006" key="3">
    <source>
        <dbReference type="Google" id="ProtNLM"/>
    </source>
</evidence>
<keyword evidence="2" id="KW-1185">Reference proteome</keyword>